<dbReference type="SUPFAM" id="SSF46689">
    <property type="entry name" value="Homeodomain-like"/>
    <property type="match status" value="1"/>
</dbReference>
<evidence type="ECO:0000256" key="3">
    <source>
        <dbReference type="ARBA" id="ARBA00023163"/>
    </source>
</evidence>
<dbReference type="Proteomes" id="UP000196649">
    <property type="component" value="Unassembled WGS sequence"/>
</dbReference>
<dbReference type="GO" id="GO:0043565">
    <property type="term" value="F:sequence-specific DNA binding"/>
    <property type="evidence" value="ECO:0007669"/>
    <property type="project" value="InterPro"/>
</dbReference>
<gene>
    <name evidence="5" type="ORF">LKACC12383_00207</name>
</gene>
<keyword evidence="3" id="KW-0804">Transcription</keyword>
<reference evidence="5 6" key="1">
    <citation type="submission" date="2017-03" db="EMBL/GenBank/DDBJ databases">
        <title>Genome sequence of Lactobacillus kimchii KACC 12383.</title>
        <authorList>
            <person name="Chun J."/>
        </authorList>
    </citation>
    <scope>NUCLEOTIDE SEQUENCE [LARGE SCALE GENOMIC DNA]</scope>
    <source>
        <strain evidence="5 6">KACC 12383</strain>
    </source>
</reference>
<dbReference type="InterPro" id="IPR011051">
    <property type="entry name" value="RmlC_Cupin_sf"/>
</dbReference>
<dbReference type="SUPFAM" id="SSF51182">
    <property type="entry name" value="RmlC-like cupins"/>
    <property type="match status" value="1"/>
</dbReference>
<evidence type="ECO:0000259" key="4">
    <source>
        <dbReference type="PROSITE" id="PS01124"/>
    </source>
</evidence>
<dbReference type="PROSITE" id="PS01124">
    <property type="entry name" value="HTH_ARAC_FAMILY_2"/>
    <property type="match status" value="1"/>
</dbReference>
<proteinExistence type="predicted"/>
<feature type="domain" description="HTH araC/xylS-type" evidence="4">
    <location>
        <begin position="236"/>
        <end position="333"/>
    </location>
</feature>
<dbReference type="RefSeq" id="WP_054642189.1">
    <property type="nucleotide sequence ID" value="NZ_LNUB01000004.1"/>
</dbReference>
<dbReference type="EMBL" id="MXAL01000001">
    <property type="protein sequence ID" value="OWF34294.1"/>
    <property type="molecule type" value="Genomic_DNA"/>
</dbReference>
<accession>A0A210PCT9</accession>
<dbReference type="Gene3D" id="2.60.120.10">
    <property type="entry name" value="Jelly Rolls"/>
    <property type="match status" value="1"/>
</dbReference>
<dbReference type="InterPro" id="IPR009057">
    <property type="entry name" value="Homeodomain-like_sf"/>
</dbReference>
<sequence>MTPTEKWLQKLSTSEIKHRDKHDDQLGIYKGYPQLRSFNNQPVYLFTFNAILKLALQKSISFSNELSNEPTLLLNQHTRYSIVPLHVHDYIEINYVISGQVTEWIEGEEYILKSGDMAFINTNTAHTLLKTTEKDIIINILIKKEYFTSSFLNYIPKSGELSKFIAQCLSIENNQPSFLIIRKALSLKPLLLDILKEQLEHQPGYRRIMELNLQVFFIRITREHEYSLYGKANLADSIEDYIEQNFRTVTLKNAAEHFSFHPNYFSKIVHQKTGKTFKQLVQDKQFEFAKNYLINTSWSISQIINEVGISNHSFFYQRFNELYHMSPKEFRQNK</sequence>
<evidence type="ECO:0000313" key="6">
    <source>
        <dbReference type="Proteomes" id="UP000196649"/>
    </source>
</evidence>
<dbReference type="InterPro" id="IPR014710">
    <property type="entry name" value="RmlC-like_jellyroll"/>
</dbReference>
<evidence type="ECO:0000256" key="1">
    <source>
        <dbReference type="ARBA" id="ARBA00023015"/>
    </source>
</evidence>
<dbReference type="InterPro" id="IPR013096">
    <property type="entry name" value="Cupin_2"/>
</dbReference>
<protein>
    <submittedName>
        <fullName evidence="5">Putative HTH-type transcriptional regulator YtdP</fullName>
    </submittedName>
</protein>
<dbReference type="SMART" id="SM00342">
    <property type="entry name" value="HTH_ARAC"/>
    <property type="match status" value="1"/>
</dbReference>
<dbReference type="Pfam" id="PF12833">
    <property type="entry name" value="HTH_18"/>
    <property type="match status" value="1"/>
</dbReference>
<name>A0A210PCT9_9LACO</name>
<comment type="caution">
    <text evidence="5">The sequence shown here is derived from an EMBL/GenBank/DDBJ whole genome shotgun (WGS) entry which is preliminary data.</text>
</comment>
<dbReference type="PANTHER" id="PTHR43280:SF34">
    <property type="entry name" value="ARAC-FAMILY TRANSCRIPTIONAL REGULATOR"/>
    <property type="match status" value="1"/>
</dbReference>
<evidence type="ECO:0000313" key="5">
    <source>
        <dbReference type="EMBL" id="OWF34294.1"/>
    </source>
</evidence>
<dbReference type="GO" id="GO:0003700">
    <property type="term" value="F:DNA-binding transcription factor activity"/>
    <property type="evidence" value="ECO:0007669"/>
    <property type="project" value="InterPro"/>
</dbReference>
<dbReference type="Gene3D" id="1.10.10.60">
    <property type="entry name" value="Homeodomain-like"/>
    <property type="match status" value="2"/>
</dbReference>
<keyword evidence="1" id="KW-0805">Transcription regulation</keyword>
<evidence type="ECO:0000256" key="2">
    <source>
        <dbReference type="ARBA" id="ARBA00023125"/>
    </source>
</evidence>
<keyword evidence="2" id="KW-0238">DNA-binding</keyword>
<dbReference type="Pfam" id="PF07883">
    <property type="entry name" value="Cupin_2"/>
    <property type="match status" value="1"/>
</dbReference>
<dbReference type="AlphaFoldDB" id="A0A210PCT9"/>
<dbReference type="InterPro" id="IPR018060">
    <property type="entry name" value="HTH_AraC"/>
</dbReference>
<dbReference type="PANTHER" id="PTHR43280">
    <property type="entry name" value="ARAC-FAMILY TRANSCRIPTIONAL REGULATOR"/>
    <property type="match status" value="1"/>
</dbReference>
<organism evidence="5 6">
    <name type="scientific">Companilactobacillus kimchii</name>
    <dbReference type="NCBI Taxonomy" id="2801452"/>
    <lineage>
        <taxon>Bacteria</taxon>
        <taxon>Bacillati</taxon>
        <taxon>Bacillota</taxon>
        <taxon>Bacilli</taxon>
        <taxon>Lactobacillales</taxon>
        <taxon>Lactobacillaceae</taxon>
        <taxon>Companilactobacillus</taxon>
    </lineage>
</organism>